<dbReference type="OrthoDB" id="46697at2"/>
<gene>
    <name evidence="2" type="ORF">EP47_07030</name>
</gene>
<dbReference type="Pfam" id="PF01592">
    <property type="entry name" value="NifU_N"/>
    <property type="match status" value="1"/>
</dbReference>
<dbReference type="EMBL" id="JNCF01000008">
    <property type="protein sequence ID" value="KGP63884.1"/>
    <property type="molecule type" value="Genomic_DNA"/>
</dbReference>
<dbReference type="STRING" id="1498499.EP47_07030"/>
<evidence type="ECO:0000313" key="2">
    <source>
        <dbReference type="EMBL" id="KGP63884.1"/>
    </source>
</evidence>
<dbReference type="Proteomes" id="UP000054422">
    <property type="component" value="Unassembled WGS sequence"/>
</dbReference>
<dbReference type="GO" id="GO:0005506">
    <property type="term" value="F:iron ion binding"/>
    <property type="evidence" value="ECO:0007669"/>
    <property type="project" value="InterPro"/>
</dbReference>
<name>A0A0A2SWX2_9GAMM</name>
<dbReference type="RefSeq" id="WP_035887627.1">
    <property type="nucleotide sequence ID" value="NZ_JNCF01000008.1"/>
</dbReference>
<keyword evidence="3" id="KW-1185">Reference proteome</keyword>
<dbReference type="Gene3D" id="3.90.1010.10">
    <property type="match status" value="1"/>
</dbReference>
<comment type="caution">
    <text evidence="2">The sequence shown here is derived from an EMBL/GenBank/DDBJ whole genome shotgun (WGS) entry which is preliminary data.</text>
</comment>
<dbReference type="AlphaFoldDB" id="A0A0A2SWX2"/>
<dbReference type="SUPFAM" id="SSF82649">
    <property type="entry name" value="SufE/NifU"/>
    <property type="match status" value="1"/>
</dbReference>
<sequence>MIYNKKVKDCFFNPQHVEKLDLNNPLIVGIQSYTAHPRSEVNFYLRCEKDKLISRASFKTNGSPYVIAALEWLCRQIEGKSLETLPLLTYQVLINELEIPDSQYPIALQIEGIYKEALALVSKRFER</sequence>
<feature type="domain" description="NIF system FeS cluster assembly NifU N-terminal" evidence="1">
    <location>
        <begin position="3"/>
        <end position="108"/>
    </location>
</feature>
<proteinExistence type="predicted"/>
<reference evidence="2 3" key="1">
    <citation type="submission" date="2014-05" db="EMBL/GenBank/DDBJ databases">
        <authorList>
            <person name="Rizzardi K."/>
            <person name="Winiecka-Krusnell J."/>
            <person name="Ramliden M."/>
            <person name="Alm E."/>
            <person name="Andersson S."/>
            <person name="Byfors S."/>
        </authorList>
    </citation>
    <scope>NUCLEOTIDE SEQUENCE [LARGE SCALE GENOMIC DNA]</scope>
    <source>
        <strain evidence="2 3">LEGN</strain>
    </source>
</reference>
<organism evidence="2 3">
    <name type="scientific">Legionella norrlandica</name>
    <dbReference type="NCBI Taxonomy" id="1498499"/>
    <lineage>
        <taxon>Bacteria</taxon>
        <taxon>Pseudomonadati</taxon>
        <taxon>Pseudomonadota</taxon>
        <taxon>Gammaproteobacteria</taxon>
        <taxon>Legionellales</taxon>
        <taxon>Legionellaceae</taxon>
        <taxon>Legionella</taxon>
    </lineage>
</organism>
<accession>A0A0A2SWX2</accession>
<evidence type="ECO:0000259" key="1">
    <source>
        <dbReference type="Pfam" id="PF01592"/>
    </source>
</evidence>
<dbReference type="GO" id="GO:0051536">
    <property type="term" value="F:iron-sulfur cluster binding"/>
    <property type="evidence" value="ECO:0007669"/>
    <property type="project" value="InterPro"/>
</dbReference>
<dbReference type="GO" id="GO:0016226">
    <property type="term" value="P:iron-sulfur cluster assembly"/>
    <property type="evidence" value="ECO:0007669"/>
    <property type="project" value="InterPro"/>
</dbReference>
<protein>
    <submittedName>
        <fullName evidence="2">Nitrogen fixation protein NifU</fullName>
    </submittedName>
</protein>
<dbReference type="InterPro" id="IPR002871">
    <property type="entry name" value="NIF_FeS_clus_asmbl_NifU_N"/>
</dbReference>
<evidence type="ECO:0000313" key="3">
    <source>
        <dbReference type="Proteomes" id="UP000054422"/>
    </source>
</evidence>